<dbReference type="EMBL" id="JBHSPR010000010">
    <property type="protein sequence ID" value="MFC6017626.1"/>
    <property type="molecule type" value="Genomic_DNA"/>
</dbReference>
<keyword evidence="2" id="KW-0560">Oxidoreductase</keyword>
<dbReference type="SUPFAM" id="SSF51735">
    <property type="entry name" value="NAD(P)-binding Rossmann-fold domains"/>
    <property type="match status" value="1"/>
</dbReference>
<sequence length="315" mass="32205">MRAVAFTSFGGPEVLSVVDVARPEPLAGQVRIRVQAAPVQPADLAVRSGAFGPMVPPGPTYVPGWDVAGVVDAVGPGVEDLGPGVEDLGPGQPVVGLSDWLATRVGTHAEFVVLPATALAPAPARVTPQEAATLPANALTAVQALDLLGLARGQTLAITGAGGAVGGYAVELARLRGIRVLAIGSAPDERFLTSRDARYVPRSDDPAGALRAITPDGVDGLLDAAVLGTAVLGAVRDGGVFVSVIPPATPPAERGIRMEIVGLHSDGAQLRELVRLVERGHLTLRVADVLPFEQASEAHARFAKGGLRGRIVLVP</sequence>
<dbReference type="RefSeq" id="WP_377422016.1">
    <property type="nucleotide sequence ID" value="NZ_JBHSPR010000010.1"/>
</dbReference>
<evidence type="ECO:0000259" key="1">
    <source>
        <dbReference type="SMART" id="SM00829"/>
    </source>
</evidence>
<dbReference type="Pfam" id="PF13602">
    <property type="entry name" value="ADH_zinc_N_2"/>
    <property type="match status" value="1"/>
</dbReference>
<dbReference type="InterPro" id="IPR052585">
    <property type="entry name" value="Lipid_raft_assoc_Zn_ADH"/>
</dbReference>
<dbReference type="Gene3D" id="3.40.50.720">
    <property type="entry name" value="NAD(P)-binding Rossmann-like Domain"/>
    <property type="match status" value="1"/>
</dbReference>
<gene>
    <name evidence="2" type="ORF">ACFP2T_15600</name>
</gene>
<protein>
    <submittedName>
        <fullName evidence="2">NADP-dependent oxidoreductase</fullName>
        <ecNumber evidence="2">1.-.-.-</ecNumber>
    </submittedName>
</protein>
<dbReference type="PANTHER" id="PTHR43482">
    <property type="entry name" value="PROTEIN AST1-RELATED"/>
    <property type="match status" value="1"/>
</dbReference>
<dbReference type="InterPro" id="IPR011032">
    <property type="entry name" value="GroES-like_sf"/>
</dbReference>
<evidence type="ECO:0000313" key="3">
    <source>
        <dbReference type="Proteomes" id="UP001596203"/>
    </source>
</evidence>
<dbReference type="EC" id="1.-.-.-" evidence="2"/>
<dbReference type="Pfam" id="PF08240">
    <property type="entry name" value="ADH_N"/>
    <property type="match status" value="1"/>
</dbReference>
<evidence type="ECO:0000313" key="2">
    <source>
        <dbReference type="EMBL" id="MFC6017626.1"/>
    </source>
</evidence>
<dbReference type="Gene3D" id="3.90.180.10">
    <property type="entry name" value="Medium-chain alcohol dehydrogenases, catalytic domain"/>
    <property type="match status" value="1"/>
</dbReference>
<dbReference type="InterPro" id="IPR013154">
    <property type="entry name" value="ADH-like_N"/>
</dbReference>
<reference evidence="3" key="1">
    <citation type="journal article" date="2019" name="Int. J. Syst. Evol. Microbiol.">
        <title>The Global Catalogue of Microorganisms (GCM) 10K type strain sequencing project: providing services to taxonomists for standard genome sequencing and annotation.</title>
        <authorList>
            <consortium name="The Broad Institute Genomics Platform"/>
            <consortium name="The Broad Institute Genome Sequencing Center for Infectious Disease"/>
            <person name="Wu L."/>
            <person name="Ma J."/>
        </authorList>
    </citation>
    <scope>NUCLEOTIDE SEQUENCE [LARGE SCALE GENOMIC DNA]</scope>
    <source>
        <strain evidence="3">ZS-35-S2</strain>
    </source>
</reference>
<dbReference type="InterPro" id="IPR036291">
    <property type="entry name" value="NAD(P)-bd_dom_sf"/>
</dbReference>
<organism evidence="2 3">
    <name type="scientific">Plantactinospora solaniradicis</name>
    <dbReference type="NCBI Taxonomy" id="1723736"/>
    <lineage>
        <taxon>Bacteria</taxon>
        <taxon>Bacillati</taxon>
        <taxon>Actinomycetota</taxon>
        <taxon>Actinomycetes</taxon>
        <taxon>Micromonosporales</taxon>
        <taxon>Micromonosporaceae</taxon>
        <taxon>Plantactinospora</taxon>
    </lineage>
</organism>
<comment type="caution">
    <text evidence="2">The sequence shown here is derived from an EMBL/GenBank/DDBJ whole genome shotgun (WGS) entry which is preliminary data.</text>
</comment>
<dbReference type="SUPFAM" id="SSF50129">
    <property type="entry name" value="GroES-like"/>
    <property type="match status" value="1"/>
</dbReference>
<accession>A0ABW1K8S9</accession>
<name>A0ABW1K8S9_9ACTN</name>
<dbReference type="PANTHER" id="PTHR43482:SF1">
    <property type="entry name" value="PROTEIN AST1-RELATED"/>
    <property type="match status" value="1"/>
</dbReference>
<proteinExistence type="predicted"/>
<dbReference type="Proteomes" id="UP001596203">
    <property type="component" value="Unassembled WGS sequence"/>
</dbReference>
<feature type="domain" description="Enoyl reductase (ER)" evidence="1">
    <location>
        <begin position="10"/>
        <end position="313"/>
    </location>
</feature>
<dbReference type="GO" id="GO:0016491">
    <property type="term" value="F:oxidoreductase activity"/>
    <property type="evidence" value="ECO:0007669"/>
    <property type="project" value="UniProtKB-KW"/>
</dbReference>
<dbReference type="InterPro" id="IPR020843">
    <property type="entry name" value="ER"/>
</dbReference>
<dbReference type="CDD" id="cd05289">
    <property type="entry name" value="MDR_like_2"/>
    <property type="match status" value="1"/>
</dbReference>
<keyword evidence="3" id="KW-1185">Reference proteome</keyword>
<dbReference type="SMART" id="SM00829">
    <property type="entry name" value="PKS_ER"/>
    <property type="match status" value="1"/>
</dbReference>